<accession>A0A1M7MNM6</accession>
<keyword evidence="2" id="KW-1185">Reference proteome</keyword>
<gene>
    <name evidence="1" type="ORF">SAMN05216179_1296</name>
</gene>
<dbReference type="Proteomes" id="UP000184184">
    <property type="component" value="Unassembled WGS sequence"/>
</dbReference>
<sequence length="319" mass="37984">MHPIFLHYPIQVPTKQVSEQPYPTFMDQSYYYFVVPTNVSERYALELYTIAVHLHQQGFPQITCPIPSVHNQFVTMIGKEKFMLCYAKKSTDKNKLSSFHKAGFQYPYQPDSITNYGNWKELWITKIDQYEAIYQQLYHERPASIYIRDFINLFPYIVGIAENAIQYMNHVEQETQFHQHDQPTITFGRFVDQLSEPFIWCNQLVYDHPVRDIAEKIRPFMMNNNGLSSEECRSFLQEYASDLPLSIFGWKLLYARLLFPIHLLDFMDLVRHSSEQKLTINQIIENQANYEENLRTFFYQLGIDERQINNLQLDWLLDA</sequence>
<organism evidence="1 2">
    <name type="scientific">Gracilibacillus kekensis</name>
    <dbReference type="NCBI Taxonomy" id="1027249"/>
    <lineage>
        <taxon>Bacteria</taxon>
        <taxon>Bacillati</taxon>
        <taxon>Bacillota</taxon>
        <taxon>Bacilli</taxon>
        <taxon>Bacillales</taxon>
        <taxon>Bacillaceae</taxon>
        <taxon>Gracilibacillus</taxon>
    </lineage>
</organism>
<proteinExistence type="predicted"/>
<evidence type="ECO:0000313" key="1">
    <source>
        <dbReference type="EMBL" id="SHM92530.1"/>
    </source>
</evidence>
<dbReference type="InterPro" id="IPR047175">
    <property type="entry name" value="CotS-like"/>
</dbReference>
<dbReference type="Gene3D" id="3.90.1200.10">
    <property type="match status" value="1"/>
</dbReference>
<reference evidence="1 2" key="1">
    <citation type="submission" date="2016-11" db="EMBL/GenBank/DDBJ databases">
        <authorList>
            <person name="Jaros S."/>
            <person name="Januszkiewicz K."/>
            <person name="Wedrychowicz H."/>
        </authorList>
    </citation>
    <scope>NUCLEOTIDE SEQUENCE [LARGE SCALE GENOMIC DNA]</scope>
    <source>
        <strain evidence="1 2">CGMCC 1.10681</strain>
    </source>
</reference>
<evidence type="ECO:0000313" key="2">
    <source>
        <dbReference type="Proteomes" id="UP000184184"/>
    </source>
</evidence>
<dbReference type="PANTHER" id="PTHR39179:SF2">
    <property type="entry name" value="ENDOSPORE COAT-ASSOCIATED PROTEIN YUTH"/>
    <property type="match status" value="1"/>
</dbReference>
<protein>
    <submittedName>
        <fullName evidence="1">Spore coat protein YutH</fullName>
    </submittedName>
</protein>
<name>A0A1M7MNM6_9BACI</name>
<dbReference type="SUPFAM" id="SSF56112">
    <property type="entry name" value="Protein kinase-like (PK-like)"/>
    <property type="match status" value="1"/>
</dbReference>
<dbReference type="InterPro" id="IPR011009">
    <property type="entry name" value="Kinase-like_dom_sf"/>
</dbReference>
<keyword evidence="1" id="KW-0946">Virion</keyword>
<dbReference type="OrthoDB" id="2986702at2"/>
<keyword evidence="1" id="KW-0167">Capsid protein</keyword>
<dbReference type="STRING" id="1027249.SAMN05216179_1296"/>
<dbReference type="AlphaFoldDB" id="A0A1M7MNM6"/>
<dbReference type="PANTHER" id="PTHR39179">
    <property type="entry name" value="SPORE COAT PROTEIN I"/>
    <property type="match status" value="1"/>
</dbReference>
<dbReference type="RefSeq" id="WP_073200866.1">
    <property type="nucleotide sequence ID" value="NZ_FRCZ01000002.1"/>
</dbReference>
<dbReference type="EMBL" id="FRCZ01000002">
    <property type="protein sequence ID" value="SHM92530.1"/>
    <property type="molecule type" value="Genomic_DNA"/>
</dbReference>
<dbReference type="GO" id="GO:0042601">
    <property type="term" value="C:endospore-forming forespore"/>
    <property type="evidence" value="ECO:0007669"/>
    <property type="project" value="TreeGrafter"/>
</dbReference>